<dbReference type="Gene3D" id="2.160.20.160">
    <property type="match status" value="1"/>
</dbReference>
<gene>
    <name evidence="2" type="ORF">MAA8898_04929</name>
</gene>
<accession>A0A238L6S2</accession>
<protein>
    <recommendedName>
        <fullName evidence="1">Hedgehog/Intein (Hint) domain-containing protein</fullName>
    </recommendedName>
</protein>
<sequence>MATYTIVAASKTPLDPGEVNAGSTITVNPGDVFIFDATADADVNFISSGGGPHDFDIVFNDTVTDPISSLKVKIGSDLTPTVTIADNVDLSDVDIDAIASEGLTLNAGNGASLNKLDGSGTGGDVITLGNDFTATGDWNTTGGEDVITAGDNATFVNIKTGSNADTITFGDNASFNQIDTESGGDTIWMDDNATGNKIIAGSGDDYVRTGTNENVTTIDGGSGGSDVYETQDGTSTSQNFATHTVICFRNGTAIRTFSGYRLVESLTPGDLIWTRDHGFRRLRWIGGYPVDAATQNEDERVRPVRIRAGALGPTLPMRDLYVSQQHRILLRSPIVQRMFDAPEILVAAKKLVCAEGIEIAPPTADFSFFHLVFDDHEILEADGAETESMLLAPESLETLAKLGEMAEVAPLLAHAALDSPQVTARPIIRKCSLIEQLVARSRKNGKSLCHPVTDHSHAAGASAV</sequence>
<keyword evidence="3" id="KW-1185">Reference proteome</keyword>
<dbReference type="SUPFAM" id="SSF51294">
    <property type="entry name" value="Hedgehog/intein (Hint) domain"/>
    <property type="match status" value="1"/>
</dbReference>
<feature type="domain" description="Hedgehog/Intein (Hint)" evidence="1">
    <location>
        <begin position="246"/>
        <end position="390"/>
    </location>
</feature>
<evidence type="ECO:0000313" key="2">
    <source>
        <dbReference type="EMBL" id="SMX50699.1"/>
    </source>
</evidence>
<dbReference type="Pfam" id="PF13403">
    <property type="entry name" value="Hint_2"/>
    <property type="match status" value="1"/>
</dbReference>
<proteinExistence type="predicted"/>
<dbReference type="AlphaFoldDB" id="A0A238L6S2"/>
<evidence type="ECO:0000313" key="3">
    <source>
        <dbReference type="Proteomes" id="UP000207598"/>
    </source>
</evidence>
<name>A0A238L6S2_9RHOB</name>
<evidence type="ECO:0000259" key="1">
    <source>
        <dbReference type="Pfam" id="PF13403"/>
    </source>
</evidence>
<organism evidence="2 3">
    <name type="scientific">Maliponia aquimaris</name>
    <dbReference type="NCBI Taxonomy" id="1673631"/>
    <lineage>
        <taxon>Bacteria</taxon>
        <taxon>Pseudomonadati</taxon>
        <taxon>Pseudomonadota</taxon>
        <taxon>Alphaproteobacteria</taxon>
        <taxon>Rhodobacterales</taxon>
        <taxon>Paracoccaceae</taxon>
        <taxon>Maliponia</taxon>
    </lineage>
</organism>
<dbReference type="RefSeq" id="WP_094023641.1">
    <property type="nucleotide sequence ID" value="NZ_FXYF01000026.1"/>
</dbReference>
<dbReference type="InterPro" id="IPR028992">
    <property type="entry name" value="Hedgehog/Intein_dom"/>
</dbReference>
<dbReference type="OrthoDB" id="6305173at2"/>
<reference evidence="2 3" key="1">
    <citation type="submission" date="2017-05" db="EMBL/GenBank/DDBJ databases">
        <authorList>
            <person name="Song R."/>
            <person name="Chenine A.L."/>
            <person name="Ruprecht R.M."/>
        </authorList>
    </citation>
    <scope>NUCLEOTIDE SEQUENCE [LARGE SCALE GENOMIC DNA]</scope>
    <source>
        <strain evidence="2 3">CECT 8898</strain>
    </source>
</reference>
<dbReference type="EMBL" id="FXYF01000026">
    <property type="protein sequence ID" value="SMX50699.1"/>
    <property type="molecule type" value="Genomic_DNA"/>
</dbReference>
<dbReference type="Proteomes" id="UP000207598">
    <property type="component" value="Unassembled WGS sequence"/>
</dbReference>
<dbReference type="InterPro" id="IPR036844">
    <property type="entry name" value="Hint_dom_sf"/>
</dbReference>